<evidence type="ECO:0000256" key="3">
    <source>
        <dbReference type="ARBA" id="ARBA00022679"/>
    </source>
</evidence>
<evidence type="ECO:0000256" key="5">
    <source>
        <dbReference type="ARBA" id="ARBA00022777"/>
    </source>
</evidence>
<dbReference type="InterPro" id="IPR016064">
    <property type="entry name" value="NAD/diacylglycerol_kinase_sf"/>
</dbReference>
<evidence type="ECO:0000256" key="1">
    <source>
        <dbReference type="ARBA" id="ARBA00001946"/>
    </source>
</evidence>
<keyword evidence="6" id="KW-0067">ATP-binding</keyword>
<evidence type="ECO:0000256" key="7">
    <source>
        <dbReference type="ARBA" id="ARBA00023209"/>
    </source>
</evidence>
<evidence type="ECO:0000313" key="11">
    <source>
        <dbReference type="Proteomes" id="UP000470470"/>
    </source>
</evidence>
<dbReference type="GO" id="GO:0005886">
    <property type="term" value="C:plasma membrane"/>
    <property type="evidence" value="ECO:0007669"/>
    <property type="project" value="TreeGrafter"/>
</dbReference>
<dbReference type="PANTHER" id="PTHR12358:SF106">
    <property type="entry name" value="LIPID KINASE YEGS"/>
    <property type="match status" value="1"/>
</dbReference>
<dbReference type="SUPFAM" id="SSF111331">
    <property type="entry name" value="NAD kinase/diacylglycerol kinase-like"/>
    <property type="match status" value="1"/>
</dbReference>
<keyword evidence="7" id="KW-0443">Lipid metabolism</keyword>
<dbReference type="Proteomes" id="UP000470470">
    <property type="component" value="Unassembled WGS sequence"/>
</dbReference>
<evidence type="ECO:0000256" key="8">
    <source>
        <dbReference type="ARBA" id="ARBA00023264"/>
    </source>
</evidence>
<keyword evidence="4" id="KW-0547">Nucleotide-binding</keyword>
<keyword evidence="11" id="KW-1185">Reference proteome</keyword>
<keyword evidence="7" id="KW-0594">Phospholipid biosynthesis</keyword>
<reference evidence="10 11" key="1">
    <citation type="submission" date="2020-02" db="EMBL/GenBank/DDBJ databases">
        <title>The whole genome sequence of CPCC 205119.</title>
        <authorList>
            <person name="Jiang Z."/>
        </authorList>
    </citation>
    <scope>NUCLEOTIDE SEQUENCE [LARGE SCALE GENOMIC DNA]</scope>
    <source>
        <strain evidence="10 11">CPCC 205119</strain>
    </source>
</reference>
<comment type="caution">
    <text evidence="10">The sequence shown here is derived from an EMBL/GenBank/DDBJ whole genome shotgun (WGS) entry which is preliminary data.</text>
</comment>
<proteinExistence type="inferred from homology"/>
<dbReference type="GO" id="GO:0005524">
    <property type="term" value="F:ATP binding"/>
    <property type="evidence" value="ECO:0007669"/>
    <property type="project" value="UniProtKB-KW"/>
</dbReference>
<dbReference type="InterPro" id="IPR050187">
    <property type="entry name" value="Lipid_Phosphate_FormReg"/>
</dbReference>
<evidence type="ECO:0000259" key="9">
    <source>
        <dbReference type="PROSITE" id="PS50146"/>
    </source>
</evidence>
<dbReference type="Gene3D" id="2.60.200.40">
    <property type="match status" value="1"/>
</dbReference>
<feature type="domain" description="DAGKc" evidence="9">
    <location>
        <begin position="1"/>
        <end position="135"/>
    </location>
</feature>
<organism evidence="10 11">
    <name type="scientific">Goekera deserti</name>
    <dbReference type="NCBI Taxonomy" id="2497753"/>
    <lineage>
        <taxon>Bacteria</taxon>
        <taxon>Bacillati</taxon>
        <taxon>Actinomycetota</taxon>
        <taxon>Actinomycetes</taxon>
        <taxon>Geodermatophilales</taxon>
        <taxon>Geodermatophilaceae</taxon>
        <taxon>Goekera</taxon>
    </lineage>
</organism>
<dbReference type="Pfam" id="PF00781">
    <property type="entry name" value="DAGK_cat"/>
    <property type="match status" value="1"/>
</dbReference>
<dbReference type="AlphaFoldDB" id="A0A7K3WE98"/>
<evidence type="ECO:0000256" key="2">
    <source>
        <dbReference type="ARBA" id="ARBA00005983"/>
    </source>
</evidence>
<gene>
    <name evidence="10" type="ORF">G1H19_12015</name>
</gene>
<accession>A0A7K3WE98</accession>
<protein>
    <submittedName>
        <fullName evidence="10">Sphingosine kinase</fullName>
    </submittedName>
</protein>
<keyword evidence="8" id="KW-1208">Phospholipid metabolism</keyword>
<keyword evidence="3" id="KW-0808">Transferase</keyword>
<keyword evidence="7" id="KW-0444">Lipid biosynthesis</keyword>
<dbReference type="RefSeq" id="WP_162392139.1">
    <property type="nucleotide sequence ID" value="NZ_JAABOZ010000001.1"/>
</dbReference>
<keyword evidence="5 10" id="KW-0418">Kinase</keyword>
<dbReference type="EMBL" id="JAAGWK010000016">
    <property type="protein sequence ID" value="NEL54727.1"/>
    <property type="molecule type" value="Genomic_DNA"/>
</dbReference>
<name>A0A7K3WE98_9ACTN</name>
<dbReference type="Pfam" id="PF19279">
    <property type="entry name" value="YegS_C"/>
    <property type="match status" value="1"/>
</dbReference>
<dbReference type="GO" id="GO:0004143">
    <property type="term" value="F:ATP-dependent diacylglycerol kinase activity"/>
    <property type="evidence" value="ECO:0007669"/>
    <property type="project" value="TreeGrafter"/>
</dbReference>
<dbReference type="PROSITE" id="PS50146">
    <property type="entry name" value="DAGK"/>
    <property type="match status" value="1"/>
</dbReference>
<dbReference type="Gene3D" id="3.40.50.10330">
    <property type="entry name" value="Probable inorganic polyphosphate/atp-NAD kinase, domain 1"/>
    <property type="match status" value="1"/>
</dbReference>
<evidence type="ECO:0000256" key="6">
    <source>
        <dbReference type="ARBA" id="ARBA00022840"/>
    </source>
</evidence>
<dbReference type="InterPro" id="IPR017438">
    <property type="entry name" value="ATP-NAD_kinase_N"/>
</dbReference>
<evidence type="ECO:0000256" key="4">
    <source>
        <dbReference type="ARBA" id="ARBA00022741"/>
    </source>
</evidence>
<dbReference type="PANTHER" id="PTHR12358">
    <property type="entry name" value="SPHINGOSINE KINASE"/>
    <property type="match status" value="1"/>
</dbReference>
<sequence>MAAGEVALLVNPAAGRGSAARVVGAVHTALAAAGLAVVRVPAGSREQAEEGARAAVRAGARAVLTLGGDGTAHAGLQAVAGTGIPLAVLPAGSGNDLAHALATPTDPVAAARAAAADLVAGRTRRLDAVRAGTRWWATVLCCGFDSAVTDRANRLRWPRGRCRYDVAVLAELAGLRPRFLVLTLDGVRTELEVTLVAVGNTARYGGGMLICPDADPADGLLDVTVVGPLSRRELVRARPGLTDGTHVQHPAVQVLRASEVVLAGAGLSTYADGEPVAALPVTNRCVPGALTVVGTGRR</sequence>
<comment type="similarity">
    <text evidence="2">Belongs to the diacylglycerol/lipid kinase family.</text>
</comment>
<dbReference type="GO" id="GO:0008654">
    <property type="term" value="P:phospholipid biosynthetic process"/>
    <property type="evidence" value="ECO:0007669"/>
    <property type="project" value="UniProtKB-KW"/>
</dbReference>
<evidence type="ECO:0000313" key="10">
    <source>
        <dbReference type="EMBL" id="NEL54727.1"/>
    </source>
</evidence>
<dbReference type="SMART" id="SM00046">
    <property type="entry name" value="DAGKc"/>
    <property type="match status" value="1"/>
</dbReference>
<comment type="cofactor">
    <cofactor evidence="1">
        <name>Mg(2+)</name>
        <dbReference type="ChEBI" id="CHEBI:18420"/>
    </cofactor>
</comment>
<dbReference type="InterPro" id="IPR001206">
    <property type="entry name" value="Diacylglycerol_kinase_cat_dom"/>
</dbReference>
<dbReference type="InterPro" id="IPR045540">
    <property type="entry name" value="YegS/DAGK_C"/>
</dbReference>